<keyword evidence="1" id="KW-0472">Membrane</keyword>
<evidence type="ECO:0000313" key="4">
    <source>
        <dbReference type="EMBL" id="SHI58695.1"/>
    </source>
</evidence>
<feature type="transmembrane region" description="Helical" evidence="1">
    <location>
        <begin position="14"/>
        <end position="32"/>
    </location>
</feature>
<dbReference type="OrthoDB" id="1099022at2"/>
<feature type="transmembrane region" description="Helical" evidence="1">
    <location>
        <begin position="77"/>
        <end position="96"/>
    </location>
</feature>
<keyword evidence="1" id="KW-1133">Transmembrane helix</keyword>
<dbReference type="Proteomes" id="UP000184231">
    <property type="component" value="Unassembled WGS sequence"/>
</dbReference>
<feature type="domain" description="DUF2231" evidence="3">
    <location>
        <begin position="11"/>
        <end position="131"/>
    </location>
</feature>
<evidence type="ECO:0000313" key="5">
    <source>
        <dbReference type="Proteomes" id="UP000184231"/>
    </source>
</evidence>
<dbReference type="RefSeq" id="WP_072763218.1">
    <property type="nucleotide sequence ID" value="NZ_FQYX01000003.1"/>
</dbReference>
<evidence type="ECO:0000259" key="2">
    <source>
        <dbReference type="Pfam" id="PF07635"/>
    </source>
</evidence>
<gene>
    <name evidence="4" type="ORF">SAMN04487911_103157</name>
</gene>
<keyword evidence="5" id="KW-1185">Reference proteome</keyword>
<dbReference type="GO" id="GO:0020037">
    <property type="term" value="F:heme binding"/>
    <property type="evidence" value="ECO:0007669"/>
    <property type="project" value="InterPro"/>
</dbReference>
<sequence>MEVIQQLIGRLHPVVVHLPIGFIITGLLLQWYDRKENNLTNIIALVFLWGFIAATIACISGYFLYLGEGYAFDTVALHLWSGVFTALFSLLMFLRLKEVSEKIFLKRLPIVMLSFSLLFLISITGHLGGNITHGSDYLTEPLPQNIKTLLGIRSDTYEMPVLQEDNWEEAVLYEEVVQPILNNKCVSCHNPKKDKGELQLQEEKGILKGGENGAIIKTNDPENSSIYARLVLPLDHEDHMPPKDKTQLTKEEIEIIKAWIANNNDFDKKIGELGLQKELFTAFFPKTHKDIYPNITVAEASMDSIVSLKTKGLHIEPISVDNNFLKVSCTNNPLFGDEDVKSLAPILKQTVYLDLGDTQITDEVFDFISQFPNLTVLKLDKTDISGKHIEKLKNLEHLTVLNLTGTSFKEEHLSVLSAFKQLKTVYLYNTPLAENNIDKTINETHYNFGNYKLPIRASDSIIY</sequence>
<dbReference type="AlphaFoldDB" id="A0A1M6CCC4"/>
<dbReference type="InterPro" id="IPR019251">
    <property type="entry name" value="DUF2231_TM"/>
</dbReference>
<dbReference type="Pfam" id="PF09990">
    <property type="entry name" value="DUF2231"/>
    <property type="match status" value="1"/>
</dbReference>
<feature type="transmembrane region" description="Helical" evidence="1">
    <location>
        <begin position="108"/>
        <end position="128"/>
    </location>
</feature>
<dbReference type="Gene3D" id="3.80.10.10">
    <property type="entry name" value="Ribonuclease Inhibitor"/>
    <property type="match status" value="1"/>
</dbReference>
<accession>A0A1M6CCC4</accession>
<dbReference type="SUPFAM" id="SSF46626">
    <property type="entry name" value="Cytochrome c"/>
    <property type="match status" value="1"/>
</dbReference>
<dbReference type="STRING" id="558155.SAMN04487911_103157"/>
<organism evidence="4 5">
    <name type="scientific">Arenibacter nanhaiticus</name>
    <dbReference type="NCBI Taxonomy" id="558155"/>
    <lineage>
        <taxon>Bacteria</taxon>
        <taxon>Pseudomonadati</taxon>
        <taxon>Bacteroidota</taxon>
        <taxon>Flavobacteriia</taxon>
        <taxon>Flavobacteriales</taxon>
        <taxon>Flavobacteriaceae</taxon>
        <taxon>Arenibacter</taxon>
    </lineage>
</organism>
<dbReference type="PANTHER" id="PTHR35889:SF3">
    <property type="entry name" value="F-BOX DOMAIN-CONTAINING PROTEIN"/>
    <property type="match status" value="1"/>
</dbReference>
<dbReference type="SUPFAM" id="SSF52047">
    <property type="entry name" value="RNI-like"/>
    <property type="match status" value="1"/>
</dbReference>
<name>A0A1M6CCC4_9FLAO</name>
<feature type="domain" description="Cytochrome C Planctomycete-type" evidence="2">
    <location>
        <begin position="185"/>
        <end position="244"/>
    </location>
</feature>
<protein>
    <submittedName>
        <fullName evidence="4">Uncharacterized membrane protein</fullName>
    </submittedName>
</protein>
<evidence type="ECO:0000256" key="1">
    <source>
        <dbReference type="SAM" id="Phobius"/>
    </source>
</evidence>
<evidence type="ECO:0000259" key="3">
    <source>
        <dbReference type="Pfam" id="PF09990"/>
    </source>
</evidence>
<dbReference type="EMBL" id="FQYX01000003">
    <property type="protein sequence ID" value="SHI58695.1"/>
    <property type="molecule type" value="Genomic_DNA"/>
</dbReference>
<proteinExistence type="predicted"/>
<dbReference type="PANTHER" id="PTHR35889">
    <property type="entry name" value="CYCLOINULO-OLIGOSACCHARIDE FRUCTANOTRANSFERASE-RELATED"/>
    <property type="match status" value="1"/>
</dbReference>
<dbReference type="InterPro" id="IPR032675">
    <property type="entry name" value="LRR_dom_sf"/>
</dbReference>
<dbReference type="Pfam" id="PF07635">
    <property type="entry name" value="PSCyt1"/>
    <property type="match status" value="1"/>
</dbReference>
<feature type="transmembrane region" description="Helical" evidence="1">
    <location>
        <begin position="44"/>
        <end position="65"/>
    </location>
</feature>
<dbReference type="GO" id="GO:0009055">
    <property type="term" value="F:electron transfer activity"/>
    <property type="evidence" value="ECO:0007669"/>
    <property type="project" value="InterPro"/>
</dbReference>
<keyword evidence="1" id="KW-0812">Transmembrane</keyword>
<reference evidence="4 5" key="1">
    <citation type="submission" date="2016-11" db="EMBL/GenBank/DDBJ databases">
        <authorList>
            <person name="Jaros S."/>
            <person name="Januszkiewicz K."/>
            <person name="Wedrychowicz H."/>
        </authorList>
    </citation>
    <scope>NUCLEOTIDE SEQUENCE [LARGE SCALE GENOMIC DNA]</scope>
    <source>
        <strain evidence="4 5">CGMCC 1.8863</strain>
    </source>
</reference>
<dbReference type="InterPro" id="IPR011429">
    <property type="entry name" value="Cyt_c_Planctomycete-type"/>
</dbReference>
<dbReference type="InterPro" id="IPR036909">
    <property type="entry name" value="Cyt_c-like_dom_sf"/>
</dbReference>